<accession>A0A1Y2N8R3</accession>
<dbReference type="AlphaFoldDB" id="A0A1Y2N8R3"/>
<feature type="region of interest" description="Disordered" evidence="1">
    <location>
        <begin position="1"/>
        <end position="42"/>
    </location>
</feature>
<evidence type="ECO:0000313" key="4">
    <source>
        <dbReference type="Proteomes" id="UP000194360"/>
    </source>
</evidence>
<keyword evidence="4" id="KW-1185">Reference proteome</keyword>
<organism evidence="3 4">
    <name type="scientific">Pseudonocardia autotrophica</name>
    <name type="common">Amycolata autotrophica</name>
    <name type="synonym">Nocardia autotrophica</name>
    <dbReference type="NCBI Taxonomy" id="2074"/>
    <lineage>
        <taxon>Bacteria</taxon>
        <taxon>Bacillati</taxon>
        <taxon>Actinomycetota</taxon>
        <taxon>Actinomycetes</taxon>
        <taxon>Pseudonocardiales</taxon>
        <taxon>Pseudonocardiaceae</taxon>
        <taxon>Pseudonocardia</taxon>
    </lineage>
</organism>
<evidence type="ECO:0000256" key="1">
    <source>
        <dbReference type="SAM" id="MobiDB-lite"/>
    </source>
</evidence>
<sequence length="210" mass="20950">MQPVNRSESPYRPRHAAPDVLPARPVEPAAGPDRDGGLPGFPEALLPRQRSSRLIGAGLVAGIAGLLAVFTGVVVAADRAGAPISSVSAAGAAITEWRDGGGQVRVTRIADDLDAIARAGSGPDLAAMGQACRALRDDVATARAYPPIPDARAQASWAAGLTAGAGAARNCVAGAALRDAGLLGAAADDLRDMSGHLDDVAARIAGLAAS</sequence>
<reference evidence="3 4" key="1">
    <citation type="submission" date="2016-09" db="EMBL/GenBank/DDBJ databases">
        <title>Pseudonocardia autotrophica DSM535, a candidate organism with high potential of specific P450 cytochromes.</title>
        <authorList>
            <person name="Grumaz C."/>
            <person name="Vainshtein Y."/>
            <person name="Kirstahler P."/>
            <person name="Sohn K."/>
        </authorList>
    </citation>
    <scope>NUCLEOTIDE SEQUENCE [LARGE SCALE GENOMIC DNA]</scope>
    <source>
        <strain evidence="3 4">DSM 535</strain>
    </source>
</reference>
<keyword evidence="2" id="KW-0812">Transmembrane</keyword>
<dbReference type="STRING" id="2074.BG845_00913"/>
<feature type="transmembrane region" description="Helical" evidence="2">
    <location>
        <begin position="54"/>
        <end position="77"/>
    </location>
</feature>
<name>A0A1Y2N8R3_PSEAH</name>
<dbReference type="RefSeq" id="WP_085911208.1">
    <property type="nucleotide sequence ID" value="NZ_AP018920.1"/>
</dbReference>
<dbReference type="EMBL" id="MIGB01000003">
    <property type="protein sequence ID" value="OSY43308.1"/>
    <property type="molecule type" value="Genomic_DNA"/>
</dbReference>
<proteinExistence type="predicted"/>
<keyword evidence="2" id="KW-0472">Membrane</keyword>
<keyword evidence="2" id="KW-1133">Transmembrane helix</keyword>
<protein>
    <submittedName>
        <fullName evidence="3">Uncharacterized protein</fullName>
    </submittedName>
</protein>
<gene>
    <name evidence="3" type="ORF">BG845_00913</name>
</gene>
<evidence type="ECO:0000313" key="3">
    <source>
        <dbReference type="EMBL" id="OSY43308.1"/>
    </source>
</evidence>
<dbReference type="Proteomes" id="UP000194360">
    <property type="component" value="Unassembled WGS sequence"/>
</dbReference>
<comment type="caution">
    <text evidence="3">The sequence shown here is derived from an EMBL/GenBank/DDBJ whole genome shotgun (WGS) entry which is preliminary data.</text>
</comment>
<evidence type="ECO:0000256" key="2">
    <source>
        <dbReference type="SAM" id="Phobius"/>
    </source>
</evidence>